<dbReference type="KEGG" id="psyt:DSAG12_03395"/>
<organism evidence="1 2">
    <name type="scientific">Promethearchaeum syntrophicum</name>
    <dbReference type="NCBI Taxonomy" id="2594042"/>
    <lineage>
        <taxon>Archaea</taxon>
        <taxon>Promethearchaeati</taxon>
        <taxon>Promethearchaeota</taxon>
        <taxon>Promethearchaeia</taxon>
        <taxon>Promethearchaeales</taxon>
        <taxon>Promethearchaeaceae</taxon>
        <taxon>Promethearchaeum</taxon>
    </lineage>
</organism>
<dbReference type="Proteomes" id="UP000321408">
    <property type="component" value="Chromosome"/>
</dbReference>
<reference evidence="1 2" key="2">
    <citation type="journal article" date="2024" name="Int. J. Syst. Evol. Microbiol.">
        <title>Promethearchaeum syntrophicum gen. nov., sp. nov., an anaerobic, obligately syntrophic archaeon, the first isolate of the lineage 'Asgard' archaea, and proposal of the new archaeal phylum Promethearchaeota phyl. nov. and kingdom Promethearchaeati regn. nov.</title>
        <authorList>
            <person name="Imachi H."/>
            <person name="Nobu M.K."/>
            <person name="Kato S."/>
            <person name="Takaki Y."/>
            <person name="Miyazaki M."/>
            <person name="Miyata M."/>
            <person name="Ogawara M."/>
            <person name="Saito Y."/>
            <person name="Sakai S."/>
            <person name="Tahara Y.O."/>
            <person name="Takano Y."/>
            <person name="Tasumi E."/>
            <person name="Uematsu K."/>
            <person name="Yoshimura T."/>
            <person name="Itoh T."/>
            <person name="Ohkuma M."/>
            <person name="Takai K."/>
        </authorList>
    </citation>
    <scope>NUCLEOTIDE SEQUENCE [LARGE SCALE GENOMIC DNA]</scope>
    <source>
        <strain evidence="1 2">MK-D1</strain>
    </source>
</reference>
<proteinExistence type="predicted"/>
<dbReference type="EMBL" id="CP042905">
    <property type="protein sequence ID" value="QEE17558.2"/>
    <property type="molecule type" value="Genomic_DNA"/>
</dbReference>
<gene>
    <name evidence="1" type="ORF">DSAG12_03395</name>
</gene>
<evidence type="ECO:0000313" key="1">
    <source>
        <dbReference type="EMBL" id="QEE17558.2"/>
    </source>
</evidence>
<dbReference type="AlphaFoldDB" id="A0A5B9DE82"/>
<accession>A0A5B9DE82</accession>
<keyword evidence="2" id="KW-1185">Reference proteome</keyword>
<name>A0A5B9DE82_9ARCH</name>
<reference evidence="1 2" key="1">
    <citation type="journal article" date="2020" name="Nature">
        <title>Isolation of an archaeon at the prokaryote-eukaryote interface.</title>
        <authorList>
            <person name="Imachi H."/>
            <person name="Nobu M.K."/>
            <person name="Nakahara N."/>
            <person name="Morono Y."/>
            <person name="Ogawara M."/>
            <person name="Takaki Y."/>
            <person name="Takano Y."/>
            <person name="Uematsu K."/>
            <person name="Ikuta T."/>
            <person name="Ito M."/>
            <person name="Matsui Y."/>
            <person name="Miyazaki M."/>
            <person name="Murata K."/>
            <person name="Saito Y."/>
            <person name="Sakai S."/>
            <person name="Song C."/>
            <person name="Tasumi E."/>
            <person name="Yamanaka Y."/>
            <person name="Yamaguchi T."/>
            <person name="Kamagata Y."/>
            <person name="Tamaki H."/>
            <person name="Takai K."/>
        </authorList>
    </citation>
    <scope>NUCLEOTIDE SEQUENCE [LARGE SCALE GENOMIC DNA]</scope>
    <source>
        <strain evidence="1 2">MK-D1</strain>
    </source>
</reference>
<evidence type="ECO:0000313" key="2">
    <source>
        <dbReference type="Proteomes" id="UP000321408"/>
    </source>
</evidence>
<protein>
    <submittedName>
        <fullName evidence="1">Uncharacterized protein</fullName>
    </submittedName>
</protein>
<sequence>MNIDKMKKSPRNWVILLITCIGLTIFLLINQLIFASLPKEVPNYGILDFEFAWTASRISEIFAAWGSDGMILHANGIYWDFLYILSYGALLAGLILLVSRKLTGKTQLIGLYMTFTPFLAGVFDCIENILLLTMLNNPSVFSPVIPLIAGIMATIKFSILFVGVVFFLRSFFVWLTILVLSRIKSS</sequence>